<reference evidence="1" key="1">
    <citation type="journal article" date="2021" name="Proc. Natl. Acad. Sci. U.S.A.">
        <title>A Catalog of Tens of Thousands of Viruses from Human Metagenomes Reveals Hidden Associations with Chronic Diseases.</title>
        <authorList>
            <person name="Tisza M.J."/>
            <person name="Buck C.B."/>
        </authorList>
    </citation>
    <scope>NUCLEOTIDE SEQUENCE</scope>
    <source>
        <strain evidence="1">Ct1AP5</strain>
    </source>
</reference>
<evidence type="ECO:0000313" key="1">
    <source>
        <dbReference type="EMBL" id="DAF92659.1"/>
    </source>
</evidence>
<name>A0A8S5UE05_9CAUD</name>
<accession>A0A8S5UE05</accession>
<dbReference type="EMBL" id="BK016070">
    <property type="protein sequence ID" value="DAF92659.1"/>
    <property type="molecule type" value="Genomic_DNA"/>
</dbReference>
<proteinExistence type="predicted"/>
<keyword evidence="1" id="KW-0675">Receptor</keyword>
<sequence length="376" mass="41669">MTLITGYYNSLNGDRKYNAETMSRYFAGLFTRGVLQNYKDKFVVTSSGGMKVKIPTGKAFFSDGKWIENTADITLTVDQSDVILNRIDRIVLRNDKNEGVRNASIVLKKGVPASDPIAPALQIDSNVEEMSLCTIRINKLAESITQANITNTIPDTEVCGYVTGLINQVDTSDLYKQYETAYKEFQTASENDFNEWFQTLKEKLATSTLLRQYTNSTVTTQSNQKVVEIGIPQYEPALDILNVYVNNLWLIEGKHYTKTKTTVTLTSPLEAGQDVYFAVFKSIDGEKATTVIEQVEELQQTKADKKVSRGVLLSTKWVGKKQTLTVDGVLSNSILIVDTGTGGVKATEQGTGTVTFECDETPAENINVRIINLGIE</sequence>
<protein>
    <submittedName>
        <fullName evidence="1">Receptor Binding Protein</fullName>
    </submittedName>
</protein>
<organism evidence="1">
    <name type="scientific">Myoviridae sp. ct1AP5</name>
    <dbReference type="NCBI Taxonomy" id="2825017"/>
    <lineage>
        <taxon>Viruses</taxon>
        <taxon>Duplodnaviria</taxon>
        <taxon>Heunggongvirae</taxon>
        <taxon>Uroviricota</taxon>
        <taxon>Caudoviricetes</taxon>
    </lineage>
</organism>